<evidence type="ECO:0000313" key="2">
    <source>
        <dbReference type="EMBL" id="SHE71007.1"/>
    </source>
</evidence>
<dbReference type="Proteomes" id="UP000325134">
    <property type="component" value="Unassembled WGS sequence"/>
</dbReference>
<proteinExistence type="predicted"/>
<evidence type="ECO:0000259" key="1">
    <source>
        <dbReference type="Pfam" id="PF01755"/>
    </source>
</evidence>
<gene>
    <name evidence="2" type="ORF">SAMN05444279_106177</name>
</gene>
<dbReference type="AlphaFoldDB" id="A0A1M4VQ83"/>
<dbReference type="GO" id="GO:0016740">
    <property type="term" value="F:transferase activity"/>
    <property type="evidence" value="ECO:0007669"/>
    <property type="project" value="UniProtKB-KW"/>
</dbReference>
<organism evidence="2 3">
    <name type="scientific">Ruegeria intermedia</name>
    <dbReference type="NCBI Taxonomy" id="996115"/>
    <lineage>
        <taxon>Bacteria</taxon>
        <taxon>Pseudomonadati</taxon>
        <taxon>Pseudomonadota</taxon>
        <taxon>Alphaproteobacteria</taxon>
        <taxon>Rhodobacterales</taxon>
        <taxon>Roseobacteraceae</taxon>
        <taxon>Ruegeria</taxon>
    </lineage>
</organism>
<sequence length="278" mass="30989">MHTPDGPVADCIYYINLDRVPERRAFMEAEFARVGLAGAHRLSAIDASQPGALDGARYVPGSGSRWGLLPSEVGCFESHRRVWEIGVERGLPAVVAFEDDVELSGAAADVIQTLVRNADKFDYVKLDYWPRVRRFGPSREIGGVEVREILEMVASAAAYVVSQRGCRKLLEWSEEYSDHLDDFLTIPRPDWAMYQCFPAVCAQAIVSQPDAQTVIKTSEREQDVRINSGLDKGPTWFRVARELKAAGRKLYWRAGGQSRLLRRGGYVGLVPCADDLEV</sequence>
<feature type="domain" description="Glycosyl transferase family 25" evidence="1">
    <location>
        <begin position="12"/>
        <end position="183"/>
    </location>
</feature>
<accession>A0A1M4VQ83</accession>
<keyword evidence="3" id="KW-1185">Reference proteome</keyword>
<reference evidence="2 3" key="1">
    <citation type="submission" date="2016-11" db="EMBL/GenBank/DDBJ databases">
        <authorList>
            <person name="Varghese N."/>
            <person name="Submissions S."/>
        </authorList>
    </citation>
    <scope>NUCLEOTIDE SEQUENCE [LARGE SCALE GENOMIC DNA]</scope>
    <source>
        <strain evidence="2 3">DSM 29341</strain>
    </source>
</reference>
<protein>
    <submittedName>
        <fullName evidence="2">Glycosyltransferase involved in LPS biosynthesis, GR25 family</fullName>
    </submittedName>
</protein>
<dbReference type="InterPro" id="IPR002654">
    <property type="entry name" value="Glyco_trans_25"/>
</dbReference>
<dbReference type="EMBL" id="FQVK01000006">
    <property type="protein sequence ID" value="SHE71007.1"/>
    <property type="molecule type" value="Genomic_DNA"/>
</dbReference>
<evidence type="ECO:0000313" key="3">
    <source>
        <dbReference type="Proteomes" id="UP000325134"/>
    </source>
</evidence>
<keyword evidence="2" id="KW-0808">Transferase</keyword>
<name>A0A1M4VQ83_9RHOB</name>
<dbReference type="CDD" id="cd06532">
    <property type="entry name" value="Glyco_transf_25"/>
    <property type="match status" value="1"/>
</dbReference>
<dbReference type="RefSeq" id="WP_149775272.1">
    <property type="nucleotide sequence ID" value="NZ_FQVK01000006.1"/>
</dbReference>
<dbReference type="OrthoDB" id="259382at2"/>
<dbReference type="Pfam" id="PF01755">
    <property type="entry name" value="Glyco_transf_25"/>
    <property type="match status" value="1"/>
</dbReference>